<sequence>MFYSALRYLYRIGSRHNYVGNTAKRFAEPSRCCACAVTQLQNPQKMCRGWSLERNIVRTKRPYSTKITQADLHFIRTLQRSFEKNQWDLEGRSVAEIIRDYENEGSADSLDGVLRYMWAVCCLLKEPPTSHLNGHLLQDERLSSALQTILNKGLMKESNPKTLSRLLLFGGIIRPTSEVLHFYAEVEKCSSQLWPQWDLYSKTHFSFWCIYLSAIHKQKYFEEEIRYFLKNIVSELMEEPDDGIFLRLFEVAVRVSHEQGGKWVDVKDVTLCLPKLELWYFYNENIAVQLKPNFIFAYVQLCFKVQHLVSKDISRKILKILQKSLLSDEPEEEKIKALESVQWILKLISFQKLKEHYMQYVTELAELFKKHASLLPLKQQVAILSSFASKKMCYSDHEMLLKVVENFMANSHDIGEVRHLVDAHLQMDCKPSIAFLTKISDLMQNQGENAASFQLISIACHLMGHGYQEDFSGILDCCLGSNLMKEIDSVNEGKGHVDRMRHLVKLCGRLEVAKIDKYVKQIPPTLYKLHSIQDQADCLNEICQKLGFQGLLAAVRMILGGPHTARIMPVLAISYPVVEFCLNEFNEPVDVKQVPRAFDQTGLLKMENMSALPEGWSRVAVWLLRHYHVCFNKPDLNGETKAALLYLKLAGYNHTVVVKDLWRKGNSSYHSHVRSELNKIHGIRLPRS</sequence>
<reference evidence="2" key="1">
    <citation type="submission" date="2025-08" db="UniProtKB">
        <authorList>
            <consortium name="RefSeq"/>
        </authorList>
    </citation>
    <scope>IDENTIFICATION</scope>
    <source>
        <tissue evidence="2">Gonads</tissue>
    </source>
</reference>
<gene>
    <name evidence="2" type="primary">LOC106178723</name>
</gene>
<dbReference type="GeneID" id="106178723"/>
<protein>
    <submittedName>
        <fullName evidence="2">Uncharacterized protein LOC106178723</fullName>
    </submittedName>
</protein>
<accession>A0A1S3K4C0</accession>
<proteinExistence type="predicted"/>
<dbReference type="RefSeq" id="XP_013417475.1">
    <property type="nucleotide sequence ID" value="XM_013562021.1"/>
</dbReference>
<evidence type="ECO:0000313" key="1">
    <source>
        <dbReference type="Proteomes" id="UP000085678"/>
    </source>
</evidence>
<evidence type="ECO:0000313" key="2">
    <source>
        <dbReference type="RefSeq" id="XP_013417475.1"/>
    </source>
</evidence>
<keyword evidence="1" id="KW-1185">Reference proteome</keyword>
<organism evidence="1 2">
    <name type="scientific">Lingula anatina</name>
    <name type="common">Brachiopod</name>
    <name type="synonym">Lingula unguis</name>
    <dbReference type="NCBI Taxonomy" id="7574"/>
    <lineage>
        <taxon>Eukaryota</taxon>
        <taxon>Metazoa</taxon>
        <taxon>Spiralia</taxon>
        <taxon>Lophotrochozoa</taxon>
        <taxon>Brachiopoda</taxon>
        <taxon>Linguliformea</taxon>
        <taxon>Lingulata</taxon>
        <taxon>Lingulida</taxon>
        <taxon>Linguloidea</taxon>
        <taxon>Lingulidae</taxon>
        <taxon>Lingula</taxon>
    </lineage>
</organism>
<dbReference type="KEGG" id="lak:106178723"/>
<dbReference type="InParanoid" id="A0A1S3K4C0"/>
<name>A0A1S3K4C0_LINAN</name>
<dbReference type="Proteomes" id="UP000085678">
    <property type="component" value="Unplaced"/>
</dbReference>
<dbReference type="AlphaFoldDB" id="A0A1S3K4C0"/>